<dbReference type="KEGG" id="mmo:MMOB4470"/>
<evidence type="ECO:0008006" key="4">
    <source>
        <dbReference type="Google" id="ProtNLM"/>
    </source>
</evidence>
<name>Q6KHJ7_MYCM1</name>
<dbReference type="RefSeq" id="WP_011264967.1">
    <property type="nucleotide sequence ID" value="NC_006908.1"/>
</dbReference>
<gene>
    <name evidence="2" type="ordered locus">MMOB4470</name>
</gene>
<dbReference type="HOGENOM" id="CLU_1873146_0_0_14"/>
<dbReference type="STRING" id="267748.MMOB4470"/>
<protein>
    <recommendedName>
        <fullName evidence="4">DUF3899 domain-containing protein</fullName>
    </recommendedName>
</protein>
<feature type="transmembrane region" description="Helical" evidence="1">
    <location>
        <begin position="45"/>
        <end position="66"/>
    </location>
</feature>
<sequence length="136" mass="16315">MKKYWKQNLNWKNLLLIISNLILTFIIMVLSVYLGNNKTWENGLFLASLIMICSTILYVIFTRTIFIENFRLNLFNRKNQRKIEKNLYLPEEKKSLEKIDIIQFRKVSNNKTWFNIIIISLIQITFLIISLVILNK</sequence>
<reference evidence="2 3" key="1">
    <citation type="journal article" date="2004" name="Genome Res.">
        <title>The complete genome and proteome of Mycoplasma mobile.</title>
        <authorList>
            <person name="Jaffe J.D."/>
            <person name="Stange-Thomann N."/>
            <person name="Smith C."/>
            <person name="DeCaprio D."/>
            <person name="Fisher S."/>
            <person name="Butler J."/>
            <person name="Calvo S."/>
            <person name="Elkins T."/>
            <person name="FitzGerald M.G."/>
            <person name="Hafez N."/>
            <person name="Kodira C.D."/>
            <person name="Major J."/>
            <person name="Wang S."/>
            <person name="Wilkinson J."/>
            <person name="Nicol R."/>
            <person name="Nusbaum C."/>
            <person name="Birren B."/>
            <person name="Berg H.C."/>
            <person name="Church G.M."/>
        </authorList>
    </citation>
    <scope>NUCLEOTIDE SEQUENCE [LARGE SCALE GENOMIC DNA]</scope>
    <source>
        <strain evidence="3">ATCC 43663 / 163K / NCTC 11711</strain>
    </source>
</reference>
<dbReference type="EMBL" id="AE017308">
    <property type="protein sequence ID" value="AAT27933.1"/>
    <property type="molecule type" value="Genomic_DNA"/>
</dbReference>
<evidence type="ECO:0000256" key="1">
    <source>
        <dbReference type="SAM" id="Phobius"/>
    </source>
</evidence>
<proteinExistence type="predicted"/>
<organism evidence="2 3">
    <name type="scientific">Mycoplasma mobile (strain ATCC 43663 / 163K / NCTC 11711)</name>
    <name type="common">Mesomycoplasma mobile</name>
    <dbReference type="NCBI Taxonomy" id="267748"/>
    <lineage>
        <taxon>Bacteria</taxon>
        <taxon>Bacillati</taxon>
        <taxon>Mycoplasmatota</taxon>
        <taxon>Mycoplasmoidales</taxon>
        <taxon>Metamycoplasmataceae</taxon>
        <taxon>Mesomycoplasma</taxon>
    </lineage>
</organism>
<keyword evidence="1" id="KW-1133">Transmembrane helix</keyword>
<evidence type="ECO:0000313" key="3">
    <source>
        <dbReference type="Proteomes" id="UP000009072"/>
    </source>
</evidence>
<feature type="transmembrane region" description="Helical" evidence="1">
    <location>
        <begin position="12"/>
        <end position="33"/>
    </location>
</feature>
<evidence type="ECO:0000313" key="2">
    <source>
        <dbReference type="EMBL" id="AAT27933.1"/>
    </source>
</evidence>
<keyword evidence="1" id="KW-0472">Membrane</keyword>
<accession>Q6KHJ7</accession>
<dbReference type="Proteomes" id="UP000009072">
    <property type="component" value="Chromosome"/>
</dbReference>
<feature type="transmembrane region" description="Helical" evidence="1">
    <location>
        <begin position="113"/>
        <end position="134"/>
    </location>
</feature>
<keyword evidence="3" id="KW-1185">Reference proteome</keyword>
<dbReference type="AlphaFoldDB" id="Q6KHJ7"/>
<keyword evidence="1" id="KW-0812">Transmembrane</keyword>